<dbReference type="InterPro" id="IPR000270">
    <property type="entry name" value="PB1_dom"/>
</dbReference>
<evidence type="ECO:0000256" key="3">
    <source>
        <dbReference type="ARBA" id="ARBA00022833"/>
    </source>
</evidence>
<dbReference type="PROSITE" id="PS50966">
    <property type="entry name" value="ZF_SWIM"/>
    <property type="match status" value="1"/>
</dbReference>
<dbReference type="AlphaFoldDB" id="A0AAD8K1H7"/>
<evidence type="ECO:0000256" key="1">
    <source>
        <dbReference type="ARBA" id="ARBA00022723"/>
    </source>
</evidence>
<evidence type="ECO:0000256" key="2">
    <source>
        <dbReference type="ARBA" id="ARBA00022771"/>
    </source>
</evidence>
<reference evidence="7" key="1">
    <citation type="journal article" date="2023" name="bioRxiv">
        <title>Improved chromosome-level genome assembly for marigold (Tagetes erecta).</title>
        <authorList>
            <person name="Jiang F."/>
            <person name="Yuan L."/>
            <person name="Wang S."/>
            <person name="Wang H."/>
            <person name="Xu D."/>
            <person name="Wang A."/>
            <person name="Fan W."/>
        </authorList>
    </citation>
    <scope>NUCLEOTIDE SEQUENCE</scope>
    <source>
        <strain evidence="7">WSJ</strain>
        <tissue evidence="7">Leaf</tissue>
    </source>
</reference>
<evidence type="ECO:0000256" key="4">
    <source>
        <dbReference type="PROSITE-ProRule" id="PRU00325"/>
    </source>
</evidence>
<evidence type="ECO:0000256" key="5">
    <source>
        <dbReference type="SAM" id="MobiDB-lite"/>
    </source>
</evidence>
<keyword evidence="8" id="KW-1185">Reference proteome</keyword>
<feature type="compositionally biased region" description="Low complexity" evidence="5">
    <location>
        <begin position="286"/>
        <end position="301"/>
    </location>
</feature>
<dbReference type="SMART" id="SM00666">
    <property type="entry name" value="PB1"/>
    <property type="match status" value="1"/>
</dbReference>
<feature type="compositionally biased region" description="Polar residues" evidence="5">
    <location>
        <begin position="214"/>
        <end position="229"/>
    </location>
</feature>
<dbReference type="Pfam" id="PF04434">
    <property type="entry name" value="SWIM"/>
    <property type="match status" value="1"/>
</dbReference>
<evidence type="ECO:0000259" key="6">
    <source>
        <dbReference type="PROSITE" id="PS50966"/>
    </source>
</evidence>
<dbReference type="PANTHER" id="PTHR31973:SF149">
    <property type="entry name" value="SWIM-TYPE DOMAIN-CONTAINING PROTEIN"/>
    <property type="match status" value="1"/>
</dbReference>
<dbReference type="InterPro" id="IPR007527">
    <property type="entry name" value="Znf_SWIM"/>
</dbReference>
<dbReference type="InterPro" id="IPR018289">
    <property type="entry name" value="MULE_transposase_dom"/>
</dbReference>
<feature type="region of interest" description="Disordered" evidence="5">
    <location>
        <begin position="1050"/>
        <end position="1080"/>
    </location>
</feature>
<dbReference type="GO" id="GO:0008270">
    <property type="term" value="F:zinc ion binding"/>
    <property type="evidence" value="ECO:0007669"/>
    <property type="project" value="UniProtKB-KW"/>
</dbReference>
<feature type="compositionally biased region" description="Basic and acidic residues" evidence="5">
    <location>
        <begin position="201"/>
        <end position="213"/>
    </location>
</feature>
<accession>A0AAD8K1H7</accession>
<dbReference type="Pfam" id="PF10551">
    <property type="entry name" value="MULE"/>
    <property type="match status" value="1"/>
</dbReference>
<dbReference type="InterPro" id="IPR004332">
    <property type="entry name" value="Transposase_MuDR"/>
</dbReference>
<evidence type="ECO:0000313" key="8">
    <source>
        <dbReference type="Proteomes" id="UP001229421"/>
    </source>
</evidence>
<organism evidence="7 8">
    <name type="scientific">Tagetes erecta</name>
    <name type="common">African marigold</name>
    <dbReference type="NCBI Taxonomy" id="13708"/>
    <lineage>
        <taxon>Eukaryota</taxon>
        <taxon>Viridiplantae</taxon>
        <taxon>Streptophyta</taxon>
        <taxon>Embryophyta</taxon>
        <taxon>Tracheophyta</taxon>
        <taxon>Spermatophyta</taxon>
        <taxon>Magnoliopsida</taxon>
        <taxon>eudicotyledons</taxon>
        <taxon>Gunneridae</taxon>
        <taxon>Pentapetalae</taxon>
        <taxon>asterids</taxon>
        <taxon>campanulids</taxon>
        <taxon>Asterales</taxon>
        <taxon>Asteraceae</taxon>
        <taxon>Asteroideae</taxon>
        <taxon>Heliantheae alliance</taxon>
        <taxon>Tageteae</taxon>
        <taxon>Tagetes</taxon>
    </lineage>
</organism>
<feature type="compositionally biased region" description="Basic and acidic residues" evidence="5">
    <location>
        <begin position="230"/>
        <end position="239"/>
    </location>
</feature>
<feature type="domain" description="SWIM-type" evidence="6">
    <location>
        <begin position="804"/>
        <end position="836"/>
    </location>
</feature>
<dbReference type="EMBL" id="JAUHHV010000008">
    <property type="protein sequence ID" value="KAK1413984.1"/>
    <property type="molecule type" value="Genomic_DNA"/>
</dbReference>
<feature type="compositionally biased region" description="Basic residues" evidence="5">
    <location>
        <begin position="148"/>
        <end position="159"/>
    </location>
</feature>
<comment type="caution">
    <text evidence="7">The sequence shown here is derived from an EMBL/GenBank/DDBJ whole genome shotgun (WGS) entry which is preliminary data.</text>
</comment>
<evidence type="ECO:0000313" key="7">
    <source>
        <dbReference type="EMBL" id="KAK1413984.1"/>
    </source>
</evidence>
<sequence>MCTCLVTIMAKGKLILICQSGGEFVTNDDGTMSYNGGEANAANVTSETPFNDLKLTLAETCDLNQETVTVKYFLPGNKRNLITVKNDKDVKRMIDFHGDAITAEVFVMGTPGFKRSALEIQTNRQNPTENDETVENDSLSSKKDEKIKRGKAGPKKDKKVKKEDKVAKGPIASPVRVTRRSVAAANAEASSRKKEKQKKKTVSDDASKSEGSTRDTSSSAESEQANVNVDSDRSSDYKPSRYAKRKKANSQNETEANASPADSVKKRRRTTPSWKLGANGRPTIVSDSAGSKSRGSSGNKNSQRKSGRLAAKVDSSEKKKSVKKRGRPRAINSDQEHEDITGPSALDMCDDDVSPETLVSLWKSAITGVGQQFTNAHEFQETLQIYAIANDFEFKLKKNDKNRVVGVCAVEGCSWKFNAVWVPSAESFKIKTMNNAHTCEKEPRNWLLNTIKDKLQESPDLKPKEIACELLKDFGADSNGTEVFDGKTISREQLHGSDKDAYNKLPWFCEKIMETNPGSISKLIIGESKRFKALYISFYSSLCGFQNSCRPLLFLEATSLCSKYGEVLFTANAIDGNDDFFPVAFAIVDVEDDDNWRWFLEQLKATIFNLQQPITFVFDREKNLKTYILEIFEDSHVGYSIYHLLESFKRNAKGPFHGDGKSFLPFYFLDAAHAVRVAGFKKSIEHIKLISSQAYDWVMQIEPQHWTTSSFKGERFNHIIDDVSGSLSKLMEDYQELPILHKIDAIIRTMIDATNDAKLDGSMWATRLTPSKEKQLQEENAKSCGLKVLISSDTLFEVREDSTHVVNISNWSCTCLGWKETGLPCRHALAVFALTGKDPYEFCSNYFTVDAYRLTYLESINPVPIEKEEGEKIAIEQIAGENEQALNTEGENEVAGEKIQVEAENGETETNTEKEECEKVEVEDDKGEKMEIDVTWAENEEVGKVEDEKVEIEINEGEKVEIEKDEGEKVEIEKDEGEKVEIEKDEGEKVEIEKHEGGKGKITEKQEEEEDSLVLVLPPIPAKPVDAMKEKMDWDEIEVETKRTVTCTKCKQPGHNKKSCNMYQPEPPNDLVDVGQPENI</sequence>
<feature type="region of interest" description="Disordered" evidence="5">
    <location>
        <begin position="963"/>
        <end position="1010"/>
    </location>
</feature>
<proteinExistence type="predicted"/>
<gene>
    <name evidence="7" type="ORF">QVD17_29721</name>
</gene>
<feature type="compositionally biased region" description="Basic and acidic residues" evidence="5">
    <location>
        <begin position="963"/>
        <end position="1005"/>
    </location>
</feature>
<feature type="region of interest" description="Disordered" evidence="5">
    <location>
        <begin position="120"/>
        <end position="346"/>
    </location>
</feature>
<dbReference type="Proteomes" id="UP001229421">
    <property type="component" value="Unassembled WGS sequence"/>
</dbReference>
<dbReference type="PANTHER" id="PTHR31973">
    <property type="entry name" value="POLYPROTEIN, PUTATIVE-RELATED"/>
    <property type="match status" value="1"/>
</dbReference>
<dbReference type="SMART" id="SM00575">
    <property type="entry name" value="ZnF_PMZ"/>
    <property type="match status" value="1"/>
</dbReference>
<dbReference type="InterPro" id="IPR006564">
    <property type="entry name" value="Znf_PMZ"/>
</dbReference>
<dbReference type="Pfam" id="PF00564">
    <property type="entry name" value="PB1"/>
    <property type="match status" value="1"/>
</dbReference>
<keyword evidence="1" id="KW-0479">Metal-binding</keyword>
<keyword evidence="2 4" id="KW-0863">Zinc-finger</keyword>
<name>A0AAD8K1H7_TARER</name>
<protein>
    <recommendedName>
        <fullName evidence="6">SWIM-type domain-containing protein</fullName>
    </recommendedName>
</protein>
<keyword evidence="3" id="KW-0862">Zinc</keyword>
<dbReference type="Pfam" id="PF03108">
    <property type="entry name" value="DBD_Tnp_Mut"/>
    <property type="match status" value="1"/>
</dbReference>